<gene>
    <name evidence="1" type="ORF">RR46_11933</name>
</gene>
<keyword evidence="2" id="KW-1185">Reference proteome</keyword>
<proteinExistence type="predicted"/>
<dbReference type="Proteomes" id="UP000053268">
    <property type="component" value="Unassembled WGS sequence"/>
</dbReference>
<organism evidence="1 2">
    <name type="scientific">Papilio xuthus</name>
    <name type="common">Asian swallowtail butterfly</name>
    <dbReference type="NCBI Taxonomy" id="66420"/>
    <lineage>
        <taxon>Eukaryota</taxon>
        <taxon>Metazoa</taxon>
        <taxon>Ecdysozoa</taxon>
        <taxon>Arthropoda</taxon>
        <taxon>Hexapoda</taxon>
        <taxon>Insecta</taxon>
        <taxon>Pterygota</taxon>
        <taxon>Neoptera</taxon>
        <taxon>Endopterygota</taxon>
        <taxon>Lepidoptera</taxon>
        <taxon>Glossata</taxon>
        <taxon>Ditrysia</taxon>
        <taxon>Papilionoidea</taxon>
        <taxon>Papilionidae</taxon>
        <taxon>Papilioninae</taxon>
        <taxon>Papilio</taxon>
    </lineage>
</organism>
<name>A0A194PQB3_PAPXU</name>
<sequence>MYQSRARKPSANVLKPAGLPAPNDIKECKVNVDETRKRSKSKYNIPKNLRYDLENALVNLCDVWFEEIKPYLVRNNVKVHVQDDETNTASGGNNYSTLDTAKLTRNRSANPERTNCSHLDPASSSSWCTLCRLLYNASCGIESAFAQAAVAVPLTAPTAAAPAATHAANTTATVVGGKLLVLHKFIVALCD</sequence>
<accession>A0A194PQB3</accession>
<dbReference type="EMBL" id="KQ459597">
    <property type="protein sequence ID" value="KPI94929.1"/>
    <property type="molecule type" value="Genomic_DNA"/>
</dbReference>
<reference evidence="1 2" key="1">
    <citation type="journal article" date="2015" name="Nat. Commun.">
        <title>Outbred genome sequencing and CRISPR/Cas9 gene editing in butterflies.</title>
        <authorList>
            <person name="Li X."/>
            <person name="Fan D."/>
            <person name="Zhang W."/>
            <person name="Liu G."/>
            <person name="Zhang L."/>
            <person name="Zhao L."/>
            <person name="Fang X."/>
            <person name="Chen L."/>
            <person name="Dong Y."/>
            <person name="Chen Y."/>
            <person name="Ding Y."/>
            <person name="Zhao R."/>
            <person name="Feng M."/>
            <person name="Zhu Y."/>
            <person name="Feng Y."/>
            <person name="Jiang X."/>
            <person name="Zhu D."/>
            <person name="Xiang H."/>
            <person name="Feng X."/>
            <person name="Li S."/>
            <person name="Wang J."/>
            <person name="Zhang G."/>
            <person name="Kronforst M.R."/>
            <person name="Wang W."/>
        </authorList>
    </citation>
    <scope>NUCLEOTIDE SEQUENCE [LARGE SCALE GENOMIC DNA]</scope>
    <source>
        <strain evidence="1">Ya'a_city_454_Px</strain>
        <tissue evidence="1">Whole body</tissue>
    </source>
</reference>
<evidence type="ECO:0000313" key="2">
    <source>
        <dbReference type="Proteomes" id="UP000053268"/>
    </source>
</evidence>
<dbReference type="AlphaFoldDB" id="A0A194PQB3"/>
<evidence type="ECO:0000313" key="1">
    <source>
        <dbReference type="EMBL" id="KPI94929.1"/>
    </source>
</evidence>
<protein>
    <submittedName>
        <fullName evidence="1">Uncharacterized protein</fullName>
    </submittedName>
</protein>